<reference evidence="2 3" key="1">
    <citation type="submission" date="2018-10" db="EMBL/GenBank/DDBJ databases">
        <title>Notoacmeibacter sp. M2BS9Y-3-1, whole genome shotgun sequence.</title>
        <authorList>
            <person name="Tuo L."/>
        </authorList>
    </citation>
    <scope>NUCLEOTIDE SEQUENCE [LARGE SCALE GENOMIC DNA]</scope>
    <source>
        <strain evidence="2 3">M2BS9Y-3-1</strain>
    </source>
</reference>
<dbReference type="AlphaFoldDB" id="A0A3L7JAT2"/>
<dbReference type="InterPro" id="IPR029045">
    <property type="entry name" value="ClpP/crotonase-like_dom_sf"/>
</dbReference>
<keyword evidence="3" id="KW-1185">Reference proteome</keyword>
<dbReference type="PANTHER" id="PTHR42964">
    <property type="entry name" value="ENOYL-COA HYDRATASE"/>
    <property type="match status" value="1"/>
</dbReference>
<dbReference type="Pfam" id="PF00378">
    <property type="entry name" value="ECH_1"/>
    <property type="match status" value="1"/>
</dbReference>
<dbReference type="InterPro" id="IPR001753">
    <property type="entry name" value="Enoyl-CoA_hydra/iso"/>
</dbReference>
<comment type="similarity">
    <text evidence="1">Belongs to the enoyl-CoA hydratase/isomerase family.</text>
</comment>
<dbReference type="Gene3D" id="3.90.226.10">
    <property type="entry name" value="2-enoyl-CoA Hydratase, Chain A, domain 1"/>
    <property type="match status" value="1"/>
</dbReference>
<dbReference type="PANTHER" id="PTHR42964:SF1">
    <property type="entry name" value="POLYKETIDE BIOSYNTHESIS ENOYL-COA HYDRATASE PKSH-RELATED"/>
    <property type="match status" value="1"/>
</dbReference>
<organism evidence="2 3">
    <name type="scientific">Notoacmeibacter ruber</name>
    <dbReference type="NCBI Taxonomy" id="2670375"/>
    <lineage>
        <taxon>Bacteria</taxon>
        <taxon>Pseudomonadati</taxon>
        <taxon>Pseudomonadota</taxon>
        <taxon>Alphaproteobacteria</taxon>
        <taxon>Hyphomicrobiales</taxon>
        <taxon>Notoacmeibacteraceae</taxon>
        <taxon>Notoacmeibacter</taxon>
    </lineage>
</organism>
<evidence type="ECO:0000256" key="1">
    <source>
        <dbReference type="ARBA" id="ARBA00005254"/>
    </source>
</evidence>
<dbReference type="InterPro" id="IPR014748">
    <property type="entry name" value="Enoyl-CoA_hydra_C"/>
</dbReference>
<evidence type="ECO:0000313" key="2">
    <source>
        <dbReference type="EMBL" id="RLQ87736.1"/>
    </source>
</evidence>
<proteinExistence type="inferred from homology"/>
<name>A0A3L7JAT2_9HYPH</name>
<sequence>MTGFIRRTQDHVSTLTIERPDKRNALTLAMWEELAAHIRSIEDDGQTRVLILNGAGDHFCAGADIGEFDTTRKDAESARHYESSNVEAFAAIRNAHFPIIAAIRGTCFGGGFGLAAACDIRLADETARFCVPASRLGLAYPHEAMIDIVNAVGPQLARYLAFTADSLSAEEALSHGFLLRIESKRPVLEAAEAMAKAIAQRAPLSAKASKAAILATIDPAQPLASKTEALGAATFDSADYQEGREAFRQKRNPIFHGA</sequence>
<dbReference type="EMBL" id="RCWN01000001">
    <property type="protein sequence ID" value="RLQ87736.1"/>
    <property type="molecule type" value="Genomic_DNA"/>
</dbReference>
<dbReference type="GO" id="GO:0003824">
    <property type="term" value="F:catalytic activity"/>
    <property type="evidence" value="ECO:0007669"/>
    <property type="project" value="UniProtKB-ARBA"/>
</dbReference>
<accession>A0A3L7JAT2</accession>
<dbReference type="CDD" id="cd06558">
    <property type="entry name" value="crotonase-like"/>
    <property type="match status" value="1"/>
</dbReference>
<dbReference type="Proteomes" id="UP000281094">
    <property type="component" value="Unassembled WGS sequence"/>
</dbReference>
<evidence type="ECO:0000313" key="3">
    <source>
        <dbReference type="Proteomes" id="UP000281094"/>
    </source>
</evidence>
<protein>
    <submittedName>
        <fullName evidence="2">Enoyl-CoA hydratase</fullName>
    </submittedName>
</protein>
<dbReference type="SUPFAM" id="SSF52096">
    <property type="entry name" value="ClpP/crotonase"/>
    <property type="match status" value="1"/>
</dbReference>
<gene>
    <name evidence="2" type="ORF">D8780_05460</name>
</gene>
<dbReference type="RefSeq" id="WP_121644700.1">
    <property type="nucleotide sequence ID" value="NZ_RCWN01000001.1"/>
</dbReference>
<dbReference type="Gene3D" id="1.10.12.10">
    <property type="entry name" value="Lyase 2-enoyl-coa Hydratase, Chain A, domain 2"/>
    <property type="match status" value="1"/>
</dbReference>
<comment type="caution">
    <text evidence="2">The sequence shown here is derived from an EMBL/GenBank/DDBJ whole genome shotgun (WGS) entry which is preliminary data.</text>
</comment>
<dbReference type="GO" id="GO:0008300">
    <property type="term" value="P:isoprenoid catabolic process"/>
    <property type="evidence" value="ECO:0007669"/>
    <property type="project" value="TreeGrafter"/>
</dbReference>
<dbReference type="InterPro" id="IPR051683">
    <property type="entry name" value="Enoyl-CoA_Hydratase/Isomerase"/>
</dbReference>